<keyword evidence="2" id="KW-0805">Transcription regulation</keyword>
<feature type="transmembrane region" description="Helical" evidence="7">
    <location>
        <begin position="288"/>
        <end position="310"/>
    </location>
</feature>
<evidence type="ECO:0008006" key="10">
    <source>
        <dbReference type="Google" id="ProtNLM"/>
    </source>
</evidence>
<evidence type="ECO:0000256" key="7">
    <source>
        <dbReference type="SAM" id="Phobius"/>
    </source>
</evidence>
<dbReference type="SUPFAM" id="SSF88946">
    <property type="entry name" value="Sigma2 domain of RNA polymerase sigma factors"/>
    <property type="match status" value="1"/>
</dbReference>
<dbReference type="PRINTS" id="PR01217">
    <property type="entry name" value="PRICHEXTENSN"/>
</dbReference>
<dbReference type="InterPro" id="IPR013324">
    <property type="entry name" value="RNA_pol_sigma_r3/r4-like"/>
</dbReference>
<dbReference type="Gene3D" id="1.10.1740.10">
    <property type="match status" value="1"/>
</dbReference>
<organism evidence="8 9">
    <name type="scientific">Actinocorallia longicatena</name>
    <dbReference type="NCBI Taxonomy" id="111803"/>
    <lineage>
        <taxon>Bacteria</taxon>
        <taxon>Bacillati</taxon>
        <taxon>Actinomycetota</taxon>
        <taxon>Actinomycetes</taxon>
        <taxon>Streptosporangiales</taxon>
        <taxon>Thermomonosporaceae</taxon>
        <taxon>Actinocorallia</taxon>
    </lineage>
</organism>
<proteinExistence type="inferred from homology"/>
<feature type="compositionally biased region" description="Low complexity" evidence="6">
    <location>
        <begin position="333"/>
        <end position="352"/>
    </location>
</feature>
<dbReference type="SUPFAM" id="SSF88659">
    <property type="entry name" value="Sigma3 and sigma4 domains of RNA polymerase sigma factors"/>
    <property type="match status" value="1"/>
</dbReference>
<feature type="region of interest" description="Disordered" evidence="6">
    <location>
        <begin position="317"/>
        <end position="416"/>
    </location>
</feature>
<dbReference type="InterPro" id="IPR036388">
    <property type="entry name" value="WH-like_DNA-bd_sf"/>
</dbReference>
<feature type="compositionally biased region" description="Pro residues" evidence="6">
    <location>
        <begin position="487"/>
        <end position="571"/>
    </location>
</feature>
<dbReference type="Proteomes" id="UP001501237">
    <property type="component" value="Unassembled WGS sequence"/>
</dbReference>
<name>A0ABP6QM35_9ACTN</name>
<evidence type="ECO:0000313" key="9">
    <source>
        <dbReference type="Proteomes" id="UP001501237"/>
    </source>
</evidence>
<evidence type="ECO:0000256" key="4">
    <source>
        <dbReference type="ARBA" id="ARBA00023125"/>
    </source>
</evidence>
<comment type="similarity">
    <text evidence="1">Belongs to the sigma-70 factor family. ECF subfamily.</text>
</comment>
<evidence type="ECO:0000256" key="3">
    <source>
        <dbReference type="ARBA" id="ARBA00023082"/>
    </source>
</evidence>
<dbReference type="Gene3D" id="1.10.10.10">
    <property type="entry name" value="Winged helix-like DNA-binding domain superfamily/Winged helix DNA-binding domain"/>
    <property type="match status" value="1"/>
</dbReference>
<dbReference type="InterPro" id="IPR013325">
    <property type="entry name" value="RNA_pol_sigma_r2"/>
</dbReference>
<dbReference type="RefSeq" id="WP_344838036.1">
    <property type="nucleotide sequence ID" value="NZ_BAAAUV010000034.1"/>
</dbReference>
<evidence type="ECO:0000256" key="5">
    <source>
        <dbReference type="ARBA" id="ARBA00023163"/>
    </source>
</evidence>
<keyword evidence="3" id="KW-0731">Sigma factor</keyword>
<dbReference type="EMBL" id="BAAAUV010000034">
    <property type="protein sequence ID" value="GAA3238128.1"/>
    <property type="molecule type" value="Genomic_DNA"/>
</dbReference>
<protein>
    <recommendedName>
        <fullName evidence="10">RNA polymerase sigma factor (Sigma-70 family)</fullName>
    </recommendedName>
</protein>
<evidence type="ECO:0000256" key="1">
    <source>
        <dbReference type="ARBA" id="ARBA00010641"/>
    </source>
</evidence>
<feature type="compositionally biased region" description="Pro residues" evidence="6">
    <location>
        <begin position="370"/>
        <end position="385"/>
    </location>
</feature>
<feature type="compositionally biased region" description="Polar residues" evidence="6">
    <location>
        <begin position="578"/>
        <end position="590"/>
    </location>
</feature>
<accession>A0ABP6QM35</accession>
<sequence length="590" mass="61914">MEDRLLVEALRSRDPGALAAVYDEYATRLYAYCWSHLLNRDAAQVALRDTFIVAEAHIDRLRDIDRFAPWIYAIARIECARRMPLPGQRPDLPIASHDQPDVDQRLLSWRAVRSLGPREREALELRVLHQLAVPDFALVLDRPQKEVQELLDEARTGLRSALAAEILAHLGPHGCDGRAAILADRDGGELDPVLRARLLAHAGACTVCGGHRPAESLSPAKVFGLLPYADAPPSLRVRVMSCFTDPELVSYRLFVATRVTEFTAAGFPRQGPRAIAPVTTRVRRFARIGLVSAVVVAGAITAASFVGWLASDQTRDAETTASHSTPDDRTTLAPGSAGPSPSGTGTGPVSATFPLGARESSVPEAVAVPEPSPPRPGEQSPPPHVPQSGSDGTGTTEPPGGPGRLEVSPHYLDVGTGSGGTVTLHATGGGLVWRARATGPIRLSAPSGKLKEGESVTLSVHVFRSASSRGEGSLTFGTTTVTVTWRPTPPPATPPPIATPTPEPSPSGTPSPTPTGPSPTSPPPTTPPHTTPPRTTPPHTTPPHTDPPATDPPATTPPPTGQPTSEPPASTPPKDQETTAPGTTSAAPDA</sequence>
<feature type="compositionally biased region" description="Low complexity" evidence="6">
    <location>
        <begin position="359"/>
        <end position="369"/>
    </location>
</feature>
<keyword evidence="4" id="KW-0238">DNA-binding</keyword>
<dbReference type="PANTHER" id="PTHR43133:SF8">
    <property type="entry name" value="RNA POLYMERASE SIGMA FACTOR HI_1459-RELATED"/>
    <property type="match status" value="1"/>
</dbReference>
<gene>
    <name evidence="8" type="ORF">GCM10010468_73510</name>
</gene>
<keyword evidence="7" id="KW-0812">Transmembrane</keyword>
<dbReference type="PANTHER" id="PTHR43133">
    <property type="entry name" value="RNA POLYMERASE ECF-TYPE SIGMA FACTO"/>
    <property type="match status" value="1"/>
</dbReference>
<dbReference type="InterPro" id="IPR039425">
    <property type="entry name" value="RNA_pol_sigma-70-like"/>
</dbReference>
<evidence type="ECO:0000313" key="8">
    <source>
        <dbReference type="EMBL" id="GAA3238128.1"/>
    </source>
</evidence>
<keyword evidence="7" id="KW-0472">Membrane</keyword>
<keyword evidence="9" id="KW-1185">Reference proteome</keyword>
<keyword evidence="7" id="KW-1133">Transmembrane helix</keyword>
<reference evidence="9" key="1">
    <citation type="journal article" date="2019" name="Int. J. Syst. Evol. Microbiol.">
        <title>The Global Catalogue of Microorganisms (GCM) 10K type strain sequencing project: providing services to taxonomists for standard genome sequencing and annotation.</title>
        <authorList>
            <consortium name="The Broad Institute Genomics Platform"/>
            <consortium name="The Broad Institute Genome Sequencing Center for Infectious Disease"/>
            <person name="Wu L."/>
            <person name="Ma J."/>
        </authorList>
    </citation>
    <scope>NUCLEOTIDE SEQUENCE [LARGE SCALE GENOMIC DNA]</scope>
    <source>
        <strain evidence="9">JCM 9377</strain>
    </source>
</reference>
<evidence type="ECO:0000256" key="6">
    <source>
        <dbReference type="SAM" id="MobiDB-lite"/>
    </source>
</evidence>
<evidence type="ECO:0000256" key="2">
    <source>
        <dbReference type="ARBA" id="ARBA00023015"/>
    </source>
</evidence>
<feature type="region of interest" description="Disordered" evidence="6">
    <location>
        <begin position="481"/>
        <end position="590"/>
    </location>
</feature>
<keyword evidence="5" id="KW-0804">Transcription</keyword>
<comment type="caution">
    <text evidence="8">The sequence shown here is derived from an EMBL/GenBank/DDBJ whole genome shotgun (WGS) entry which is preliminary data.</text>
</comment>